<gene>
    <name evidence="2" type="ORF">Aiant_72130</name>
</gene>
<dbReference type="Proteomes" id="UP000676967">
    <property type="component" value="Chromosome"/>
</dbReference>
<feature type="compositionally biased region" description="Polar residues" evidence="1">
    <location>
        <begin position="55"/>
        <end position="64"/>
    </location>
</feature>
<keyword evidence="3" id="KW-1185">Reference proteome</keyword>
<feature type="compositionally biased region" description="Polar residues" evidence="1">
    <location>
        <begin position="30"/>
        <end position="42"/>
    </location>
</feature>
<sequence>MPAHWLCGTRPWKTSVSVPRLTPECRVRTRTSPGRGSGTDSVRISPDPGEANQKALASNTNQLL</sequence>
<dbReference type="EMBL" id="AP023356">
    <property type="protein sequence ID" value="BCJ46556.1"/>
    <property type="molecule type" value="Genomic_DNA"/>
</dbReference>
<reference evidence="2 3" key="1">
    <citation type="submission" date="2020-08" db="EMBL/GenBank/DDBJ databases">
        <title>Whole genome shotgun sequence of Actinoplanes ianthinogenes NBRC 13996.</title>
        <authorList>
            <person name="Komaki H."/>
            <person name="Tamura T."/>
        </authorList>
    </citation>
    <scope>NUCLEOTIDE SEQUENCE [LARGE SCALE GENOMIC DNA]</scope>
    <source>
        <strain evidence="2 3">NBRC 13996</strain>
    </source>
</reference>
<evidence type="ECO:0000256" key="1">
    <source>
        <dbReference type="SAM" id="MobiDB-lite"/>
    </source>
</evidence>
<protein>
    <submittedName>
        <fullName evidence="2">Uncharacterized protein</fullName>
    </submittedName>
</protein>
<organism evidence="2 3">
    <name type="scientific">Actinoplanes ianthinogenes</name>
    <dbReference type="NCBI Taxonomy" id="122358"/>
    <lineage>
        <taxon>Bacteria</taxon>
        <taxon>Bacillati</taxon>
        <taxon>Actinomycetota</taxon>
        <taxon>Actinomycetes</taxon>
        <taxon>Micromonosporales</taxon>
        <taxon>Micromonosporaceae</taxon>
        <taxon>Actinoplanes</taxon>
    </lineage>
</organism>
<accession>A0ABM7M4I6</accession>
<evidence type="ECO:0000313" key="3">
    <source>
        <dbReference type="Proteomes" id="UP000676967"/>
    </source>
</evidence>
<name>A0ABM7M4I6_9ACTN</name>
<proteinExistence type="predicted"/>
<feature type="region of interest" description="Disordered" evidence="1">
    <location>
        <begin position="23"/>
        <end position="64"/>
    </location>
</feature>
<evidence type="ECO:0000313" key="2">
    <source>
        <dbReference type="EMBL" id="BCJ46556.1"/>
    </source>
</evidence>